<dbReference type="Gene3D" id="3.30.1330.60">
    <property type="entry name" value="OmpA-like domain"/>
    <property type="match status" value="1"/>
</dbReference>
<dbReference type="AlphaFoldDB" id="A0A0C1Y6T1"/>
<dbReference type="SUPFAM" id="SSF103088">
    <property type="entry name" value="OmpA-like"/>
    <property type="match status" value="1"/>
</dbReference>
<evidence type="ECO:0000256" key="1">
    <source>
        <dbReference type="SAM" id="Coils"/>
    </source>
</evidence>
<dbReference type="PRINTS" id="PR01217">
    <property type="entry name" value="PRICHEXTENSN"/>
</dbReference>
<keyword evidence="3" id="KW-1133">Transmembrane helix</keyword>
<dbReference type="InterPro" id="IPR036737">
    <property type="entry name" value="OmpA-like_sf"/>
</dbReference>
<keyword evidence="3" id="KW-0812">Transmembrane</keyword>
<organism evidence="4">
    <name type="scientific">Lyngbya confervoides BDU141951</name>
    <dbReference type="NCBI Taxonomy" id="1574623"/>
    <lineage>
        <taxon>Bacteria</taxon>
        <taxon>Bacillati</taxon>
        <taxon>Cyanobacteriota</taxon>
        <taxon>Cyanophyceae</taxon>
        <taxon>Oscillatoriophycideae</taxon>
        <taxon>Oscillatoriales</taxon>
        <taxon>Microcoleaceae</taxon>
        <taxon>Lyngbya</taxon>
    </lineage>
</organism>
<dbReference type="PROSITE" id="PS51123">
    <property type="entry name" value="OMPA_2"/>
    <property type="match status" value="1"/>
</dbReference>
<evidence type="ECO:0000256" key="2">
    <source>
        <dbReference type="SAM" id="MobiDB-lite"/>
    </source>
</evidence>
<feature type="compositionally biased region" description="Low complexity" evidence="2">
    <location>
        <begin position="119"/>
        <end position="133"/>
    </location>
</feature>
<feature type="region of interest" description="Disordered" evidence="2">
    <location>
        <begin position="190"/>
        <end position="221"/>
    </location>
</feature>
<dbReference type="PANTHER" id="PTHR30329:SF21">
    <property type="entry name" value="LIPOPROTEIN YIAD-RELATED"/>
    <property type="match status" value="1"/>
</dbReference>
<gene>
    <name evidence="4" type="ORF">QQ91_020185</name>
</gene>
<accession>A0A0C1Y6T1</accession>
<dbReference type="GO" id="GO:0016020">
    <property type="term" value="C:membrane"/>
    <property type="evidence" value="ECO:0007669"/>
    <property type="project" value="UniProtKB-UniRule"/>
</dbReference>
<feature type="coiled-coil region" evidence="1">
    <location>
        <begin position="145"/>
        <end position="172"/>
    </location>
</feature>
<keyword evidence="3" id="KW-0472">Membrane</keyword>
<protein>
    <submittedName>
        <fullName evidence="4">Uncharacterized protein</fullName>
    </submittedName>
</protein>
<reference evidence="4" key="3">
    <citation type="submission" date="2020-02" db="EMBL/GenBank/DDBJ databases">
        <authorList>
            <person name="Sarangi A.N."/>
            <person name="Ghosh S."/>
            <person name="Mukherjee M."/>
            <person name="Tripathy S."/>
        </authorList>
    </citation>
    <scope>NUCLEOTIDE SEQUENCE</scope>
    <source>
        <strain evidence="4">BDU141951</strain>
    </source>
</reference>
<feature type="compositionally biased region" description="Pro residues" evidence="2">
    <location>
        <begin position="7"/>
        <end position="17"/>
    </location>
</feature>
<comment type="caution">
    <text evidence="4">The sequence shown here is derived from an EMBL/GenBank/DDBJ whole genome shotgun (WGS) entry which is preliminary data.</text>
</comment>
<feature type="region of interest" description="Disordered" evidence="2">
    <location>
        <begin position="119"/>
        <end position="138"/>
    </location>
</feature>
<name>A0A0C1Y6T1_9CYAN</name>
<dbReference type="PANTHER" id="PTHR30329">
    <property type="entry name" value="STATOR ELEMENT OF FLAGELLAR MOTOR COMPLEX"/>
    <property type="match status" value="1"/>
</dbReference>
<evidence type="ECO:0000313" key="4">
    <source>
        <dbReference type="EMBL" id="NEV69420.1"/>
    </source>
</evidence>
<reference evidence="4" key="2">
    <citation type="journal article" date="2015" name="Genome Announc.">
        <title>Draft Genome Sequence of Filamentous Marine Cyanobacterium Lyngbya confervoides Strain BDU141951.</title>
        <authorList>
            <person name="Chandrababunaidu M.M."/>
            <person name="Sen D."/>
            <person name="Tripathy S."/>
        </authorList>
    </citation>
    <scope>NUCLEOTIDE SEQUENCE</scope>
    <source>
        <strain evidence="4">BDU141951</strain>
    </source>
</reference>
<feature type="transmembrane region" description="Helical" evidence="3">
    <location>
        <begin position="52"/>
        <end position="77"/>
    </location>
</feature>
<evidence type="ECO:0000256" key="3">
    <source>
        <dbReference type="SAM" id="Phobius"/>
    </source>
</evidence>
<dbReference type="EMBL" id="JTHE02000003">
    <property type="protein sequence ID" value="NEV69420.1"/>
    <property type="molecule type" value="Genomic_DNA"/>
</dbReference>
<dbReference type="InterPro" id="IPR050330">
    <property type="entry name" value="Bact_OuterMem_StrucFunc"/>
</dbReference>
<proteinExistence type="predicted"/>
<dbReference type="InterPro" id="IPR006665">
    <property type="entry name" value="OmpA-like"/>
</dbReference>
<reference evidence="4" key="1">
    <citation type="submission" date="2014-11" db="EMBL/GenBank/DDBJ databases">
        <authorList>
            <person name="Malar M.C."/>
            <person name="Sen D."/>
            <person name="Tripathy S."/>
        </authorList>
    </citation>
    <scope>NUCLEOTIDE SEQUENCE</scope>
    <source>
        <strain evidence="4">BDU141951</strain>
    </source>
</reference>
<sequence>MTDLPPFNSPPPRPGAPPVESGVPDVASPTAPTVVEPPEPSRWQGVRSLSAWILRWALLGAGVGGAWCFGMLVAQFFPANNPEPPLVEVVTRRTARFFQKVGSLPEWWTGEAALSPTALPAASTDAPPATTTPSPRPIALSDEQREQVSVELDAIANNLQTLRDRTSAVERQLALPDADLPLEERLDNAANRLNPPTTPTPSNPANSSTPALQPAAGEPPDPLFQVNAYRVTLPSDVLFVPGQATLQPNAPALLDSILPDVARYPDSTVVVGSYTDIETEGATPTDLSYQQAIAVQQYLAQRLGDETVHWVPVGYGNSTLGSTGSVQLSRRITIAIVP</sequence>
<feature type="region of interest" description="Disordered" evidence="2">
    <location>
        <begin position="1"/>
        <end position="42"/>
    </location>
</feature>
<keyword evidence="1" id="KW-0175">Coiled coil</keyword>